<feature type="domain" description="HAT C-terminal dimerisation" evidence="2">
    <location>
        <begin position="729"/>
        <end position="779"/>
    </location>
</feature>
<dbReference type="Pfam" id="PF14291">
    <property type="entry name" value="DUF4371"/>
    <property type="match status" value="1"/>
</dbReference>
<evidence type="ECO:0000259" key="3">
    <source>
        <dbReference type="Pfam" id="PF14291"/>
    </source>
</evidence>
<name>Q6L3J8_SOLDE</name>
<reference evidence="4" key="2">
    <citation type="submission" date="2006-08" db="EMBL/GenBank/DDBJ databases">
        <authorList>
            <person name="Childs K."/>
        </authorList>
    </citation>
    <scope>NUCLEOTIDE SEQUENCE</scope>
</reference>
<dbReference type="InterPro" id="IPR012337">
    <property type="entry name" value="RNaseH-like_sf"/>
</dbReference>
<keyword evidence="1" id="KW-0175">Coiled coil</keyword>
<dbReference type="GO" id="GO:0046983">
    <property type="term" value="F:protein dimerization activity"/>
    <property type="evidence" value="ECO:0007669"/>
    <property type="project" value="InterPro"/>
</dbReference>
<gene>
    <name evidence="4" type="ORF">SDM1_28t00013</name>
</gene>
<reference evidence="4" key="1">
    <citation type="submission" date="2004-06" db="EMBL/GenBank/DDBJ databases">
        <authorList>
            <person name="Buell R."/>
            <person name="Liu J."/>
            <person name="Childs K."/>
            <person name="Zaborsky J."/>
            <person name="Tallon L."/>
            <person name="Wirtz U."/>
            <person name="Wei F."/>
            <person name="Kuang H."/>
            <person name="Zhang P."/>
            <person name="Marano M."/>
            <person name="Baker B."/>
        </authorList>
    </citation>
    <scope>NUCLEOTIDE SEQUENCE</scope>
</reference>
<dbReference type="PANTHER" id="PTHR11697">
    <property type="entry name" value="GENERAL TRANSCRIPTION FACTOR 2-RELATED ZINC FINGER PROTEIN"/>
    <property type="match status" value="1"/>
</dbReference>
<dbReference type="InterPro" id="IPR008906">
    <property type="entry name" value="HATC_C_dom"/>
</dbReference>
<evidence type="ECO:0000256" key="1">
    <source>
        <dbReference type="SAM" id="Coils"/>
    </source>
</evidence>
<dbReference type="AlphaFoldDB" id="Q6L3J8"/>
<dbReference type="EMBL" id="AC149302">
    <property type="protein sequence ID" value="AAT39314.2"/>
    <property type="molecule type" value="Genomic_DNA"/>
</dbReference>
<dbReference type="SUPFAM" id="SSF53098">
    <property type="entry name" value="Ribonuclease H-like"/>
    <property type="match status" value="1"/>
</dbReference>
<evidence type="ECO:0000313" key="4">
    <source>
        <dbReference type="EMBL" id="AAT39314.2"/>
    </source>
</evidence>
<accession>Q6L3J8</accession>
<protein>
    <submittedName>
        <fullName evidence="4">Transposase, putative</fullName>
    </submittedName>
</protein>
<dbReference type="InterPro" id="IPR055298">
    <property type="entry name" value="AtLOH3-like"/>
</dbReference>
<evidence type="ECO:0000259" key="2">
    <source>
        <dbReference type="Pfam" id="PF05699"/>
    </source>
</evidence>
<feature type="domain" description="DUF4371" evidence="3">
    <location>
        <begin position="153"/>
        <end position="387"/>
    </location>
</feature>
<sequence>MFLSNKVLNLSESQHHKKKLIEQIINKEKGIDLYIAKLKKAKLSKVSNSRMGTGADVQCYEGGIAIFIFSNIDFSLVQRCWASFAAAECLCCLAAVACKLLTCCRVLTADCRGGVVPCHLLLLAPGCCCCLVEDWWSISDGNDHNTNQGGGETFSTIGFKSWNKKSGLDKHIGLPNSIHNQSKKKCQDLLQQRRSIQFAFERQSNQLKHRYYMRLSASVDVVRLLISRGFAFRGHDESKSSLSRGNFLEILSWYAKRCDKIRDYILEHAPVNDQMTSPMIQKDIVSACKIETVKAILEELNGDYFALLVDESFDVSHKEQMAIIFRYIDRMGFVMERLIDIVHVKATSASSLKETIFNLLAQHSLSPSSVRGQCYDGASNMQGEINGLKMLIRRESKSAHSIHCFAHQLQLTLVGVSKKCVEVGKLVVLISNIFNVLGSSFKRMDNLRDSQKSTIQVALDMGELTTGSGLNQQLGLSRACDTRWGSHYKSFNNFIIMFGSILEVLESLALDARSMDERAKAMGHLEACQTFEIAFMLHLMRDVLAITNELNKCLQKKEQDIANAMLLVEVAKRRLQVLRDDEWDSLIAKVSTFCIKHNILIPNFEEPYVSSLRSRRKLANYTILHHYRVEVFCNIIDWQLQELNDRFDEVTTDLLHGIACLNPIKSFSSFDIRKIMRMAELYPDDFDESNMNILENQLASYIVDVRDVDERFFDLNGLCDLSKRLVQTKKHSNYPLVFRLVKLALLLPVATASVERAFSAMKFIKNDLRSQMSDDFFSGCLVPYLEKDVFDKISNDVIIKTFQDMKPRRIQL</sequence>
<dbReference type="PANTHER" id="PTHR11697:SF230">
    <property type="entry name" value="ZINC FINGER, MYM DOMAIN CONTAINING 1"/>
    <property type="match status" value="1"/>
</dbReference>
<dbReference type="InterPro" id="IPR025398">
    <property type="entry name" value="DUF4371"/>
</dbReference>
<feature type="coiled-coil region" evidence="1">
    <location>
        <begin position="554"/>
        <end position="581"/>
    </location>
</feature>
<dbReference type="Pfam" id="PF05699">
    <property type="entry name" value="Dimer_Tnp_hAT"/>
    <property type="match status" value="1"/>
</dbReference>
<organism evidence="4">
    <name type="scientific">Solanum demissum</name>
    <name type="common">Wild potato</name>
    <dbReference type="NCBI Taxonomy" id="50514"/>
    <lineage>
        <taxon>Eukaryota</taxon>
        <taxon>Viridiplantae</taxon>
        <taxon>Streptophyta</taxon>
        <taxon>Embryophyta</taxon>
        <taxon>Tracheophyta</taxon>
        <taxon>Spermatophyta</taxon>
        <taxon>Magnoliopsida</taxon>
        <taxon>eudicotyledons</taxon>
        <taxon>Gunneridae</taxon>
        <taxon>Pentapetalae</taxon>
        <taxon>asterids</taxon>
        <taxon>lamiids</taxon>
        <taxon>Solanales</taxon>
        <taxon>Solanaceae</taxon>
        <taxon>Solanoideae</taxon>
        <taxon>Solaneae</taxon>
        <taxon>Solanum</taxon>
    </lineage>
</organism>
<proteinExistence type="predicted"/>